<comment type="similarity">
    <text evidence="2">Belongs to the ABC transporter superfamily.</text>
</comment>
<keyword evidence="3" id="KW-0813">Transport</keyword>
<dbReference type="CDD" id="cd03257">
    <property type="entry name" value="ABC_NikE_OppD_transporters"/>
    <property type="match status" value="1"/>
</dbReference>
<dbReference type="OrthoDB" id="9815712at2"/>
<keyword evidence="6 9" id="KW-0067">ATP-binding</keyword>
<dbReference type="SUPFAM" id="SSF52540">
    <property type="entry name" value="P-loop containing nucleoside triphosphate hydrolases"/>
    <property type="match status" value="1"/>
</dbReference>
<dbReference type="Gene3D" id="3.40.50.300">
    <property type="entry name" value="P-loop containing nucleotide triphosphate hydrolases"/>
    <property type="match status" value="1"/>
</dbReference>
<organism evidence="9 10">
    <name type="scientific">Microvirga brassicacearum</name>
    <dbReference type="NCBI Taxonomy" id="2580413"/>
    <lineage>
        <taxon>Bacteria</taxon>
        <taxon>Pseudomonadati</taxon>
        <taxon>Pseudomonadota</taxon>
        <taxon>Alphaproteobacteria</taxon>
        <taxon>Hyphomicrobiales</taxon>
        <taxon>Methylobacteriaceae</taxon>
        <taxon>Microvirga</taxon>
    </lineage>
</organism>
<dbReference type="InterPro" id="IPR013563">
    <property type="entry name" value="Oligopep_ABC_C"/>
</dbReference>
<dbReference type="EMBL" id="VCMV01000054">
    <property type="protein sequence ID" value="KAB0264924.1"/>
    <property type="molecule type" value="Genomic_DNA"/>
</dbReference>
<dbReference type="AlphaFoldDB" id="A0A5N3P5C3"/>
<feature type="domain" description="ABC transporter" evidence="8">
    <location>
        <begin position="10"/>
        <end position="261"/>
    </location>
</feature>
<dbReference type="Pfam" id="PF00005">
    <property type="entry name" value="ABC_tran"/>
    <property type="match status" value="1"/>
</dbReference>
<dbReference type="PROSITE" id="PS50893">
    <property type="entry name" value="ABC_TRANSPORTER_2"/>
    <property type="match status" value="1"/>
</dbReference>
<reference evidence="9 10" key="1">
    <citation type="journal article" date="2019" name="Microorganisms">
        <title>Genome Insights into the Novel Species Microvirga brassicacearum, a Rapeseed Endophyte with Biotechnological Potential.</title>
        <authorList>
            <person name="Jimenez-Gomez A."/>
            <person name="Saati-Santamaria Z."/>
            <person name="Igual J.M."/>
            <person name="Rivas R."/>
            <person name="Mateos P.F."/>
            <person name="Garcia-Fraile P."/>
        </authorList>
    </citation>
    <scope>NUCLEOTIDE SEQUENCE [LARGE SCALE GENOMIC DNA]</scope>
    <source>
        <strain evidence="9 10">CDVBN77</strain>
    </source>
</reference>
<dbReference type="GO" id="GO:0005886">
    <property type="term" value="C:plasma membrane"/>
    <property type="evidence" value="ECO:0007669"/>
    <property type="project" value="UniProtKB-SubCell"/>
</dbReference>
<evidence type="ECO:0000259" key="8">
    <source>
        <dbReference type="PROSITE" id="PS50893"/>
    </source>
</evidence>
<protein>
    <submittedName>
        <fullName evidence="9">ABC transporter ATP-binding protein</fullName>
    </submittedName>
</protein>
<keyword evidence="7" id="KW-0472">Membrane</keyword>
<dbReference type="Pfam" id="PF08352">
    <property type="entry name" value="oligo_HPY"/>
    <property type="match status" value="1"/>
</dbReference>
<dbReference type="GO" id="GO:0005524">
    <property type="term" value="F:ATP binding"/>
    <property type="evidence" value="ECO:0007669"/>
    <property type="project" value="UniProtKB-KW"/>
</dbReference>
<dbReference type="FunFam" id="3.40.50.300:FF:000016">
    <property type="entry name" value="Oligopeptide ABC transporter ATP-binding component"/>
    <property type="match status" value="1"/>
</dbReference>
<dbReference type="PANTHER" id="PTHR43297:SF2">
    <property type="entry name" value="DIPEPTIDE TRANSPORT ATP-BINDING PROTEIN DPPD"/>
    <property type="match status" value="1"/>
</dbReference>
<accession>A0A5N3P5C3</accession>
<dbReference type="InterPro" id="IPR027417">
    <property type="entry name" value="P-loop_NTPase"/>
</dbReference>
<dbReference type="GO" id="GO:0016887">
    <property type="term" value="F:ATP hydrolysis activity"/>
    <property type="evidence" value="ECO:0007669"/>
    <property type="project" value="InterPro"/>
</dbReference>
<evidence type="ECO:0000313" key="10">
    <source>
        <dbReference type="Proteomes" id="UP000325684"/>
    </source>
</evidence>
<gene>
    <name evidence="9" type="ORF">FEZ63_20980</name>
</gene>
<keyword evidence="10" id="KW-1185">Reference proteome</keyword>
<dbReference type="SMART" id="SM00382">
    <property type="entry name" value="AAA"/>
    <property type="match status" value="1"/>
</dbReference>
<dbReference type="InterPro" id="IPR050388">
    <property type="entry name" value="ABC_Ni/Peptide_Import"/>
</dbReference>
<proteinExistence type="inferred from homology"/>
<comment type="caution">
    <text evidence="9">The sequence shown here is derived from an EMBL/GenBank/DDBJ whole genome shotgun (WGS) entry which is preliminary data.</text>
</comment>
<dbReference type="PROSITE" id="PS00211">
    <property type="entry name" value="ABC_TRANSPORTER_1"/>
    <property type="match status" value="1"/>
</dbReference>
<evidence type="ECO:0000256" key="3">
    <source>
        <dbReference type="ARBA" id="ARBA00022448"/>
    </source>
</evidence>
<dbReference type="InterPro" id="IPR003593">
    <property type="entry name" value="AAA+_ATPase"/>
</dbReference>
<keyword evidence="4" id="KW-1003">Cell membrane</keyword>
<dbReference type="PANTHER" id="PTHR43297">
    <property type="entry name" value="OLIGOPEPTIDE TRANSPORT ATP-BINDING PROTEIN APPD"/>
    <property type="match status" value="1"/>
</dbReference>
<dbReference type="InterPro" id="IPR003439">
    <property type="entry name" value="ABC_transporter-like_ATP-bd"/>
</dbReference>
<dbReference type="InterPro" id="IPR017871">
    <property type="entry name" value="ABC_transporter-like_CS"/>
</dbReference>
<dbReference type="GO" id="GO:0055085">
    <property type="term" value="P:transmembrane transport"/>
    <property type="evidence" value="ECO:0007669"/>
    <property type="project" value="UniProtKB-ARBA"/>
</dbReference>
<evidence type="ECO:0000256" key="6">
    <source>
        <dbReference type="ARBA" id="ARBA00022840"/>
    </source>
</evidence>
<evidence type="ECO:0000256" key="5">
    <source>
        <dbReference type="ARBA" id="ARBA00022741"/>
    </source>
</evidence>
<name>A0A5N3P5C3_9HYPH</name>
<keyword evidence="5" id="KW-0547">Nucleotide-binding</keyword>
<evidence type="ECO:0000256" key="1">
    <source>
        <dbReference type="ARBA" id="ARBA00004417"/>
    </source>
</evidence>
<evidence type="ECO:0000313" key="9">
    <source>
        <dbReference type="EMBL" id="KAB0264924.1"/>
    </source>
</evidence>
<evidence type="ECO:0000256" key="7">
    <source>
        <dbReference type="ARBA" id="ARBA00023136"/>
    </source>
</evidence>
<evidence type="ECO:0000256" key="2">
    <source>
        <dbReference type="ARBA" id="ARBA00005417"/>
    </source>
</evidence>
<dbReference type="GO" id="GO:0015833">
    <property type="term" value="P:peptide transport"/>
    <property type="evidence" value="ECO:0007669"/>
    <property type="project" value="InterPro"/>
</dbReference>
<dbReference type="Proteomes" id="UP000325684">
    <property type="component" value="Unassembled WGS sequence"/>
</dbReference>
<sequence length="274" mass="30220">MALSDPTLILRVRNLTARIATRKEEIHAVRGISFDIAAGEAVGFVGESGCGKSVTARAIMRLAPEGTSIALGGSVDFMGQDLLQLDEKAMRDLRGRRIAMVFQDPMTSLNPVMTIGSQIDDIVRRHTELRGRAIRQRTVELLNLVGIPNPERRADNHPHQFSGGMRQRVLIAIAISCDPDLLIADEPTTALDVTVQAQILRLLMRLREERGMSLMLITHDFGVVAGMVERVNVMYRGEIVESGSVERVFAEPAHEYTRALLHAVPRLDTAGRVL</sequence>
<comment type="subcellular location">
    <subcellularLocation>
        <location evidence="1">Cell inner membrane</location>
        <topology evidence="1">Peripheral membrane protein</topology>
    </subcellularLocation>
</comment>
<evidence type="ECO:0000256" key="4">
    <source>
        <dbReference type="ARBA" id="ARBA00022475"/>
    </source>
</evidence>